<keyword evidence="6 16" id="KW-0862">Zinc</keyword>
<dbReference type="GO" id="GO:0000122">
    <property type="term" value="P:negative regulation of transcription by RNA polymerase II"/>
    <property type="evidence" value="ECO:0007669"/>
    <property type="project" value="TreeGrafter"/>
</dbReference>
<dbReference type="CDD" id="cd06938">
    <property type="entry name" value="NR_LBD_EcR"/>
    <property type="match status" value="1"/>
</dbReference>
<evidence type="ECO:0000256" key="11">
    <source>
        <dbReference type="ARBA" id="ARBA00023242"/>
    </source>
</evidence>
<dbReference type="PRINTS" id="PR00047">
    <property type="entry name" value="STROIDFINGER"/>
</dbReference>
<dbReference type="InterPro" id="IPR003069">
    <property type="entry name" value="Ecdystd_rcpt"/>
</dbReference>
<accession>A0A1Y1JYY7</accession>
<reference evidence="20" key="1">
    <citation type="journal article" date="2016" name="Sci. Rep.">
        <title>Molecular characterization of firefly nuptial gifts: a multi-omics approach sheds light on postcopulatory sexual selection.</title>
        <authorList>
            <person name="Al-Wathiqui N."/>
            <person name="Fallon T.R."/>
            <person name="South A."/>
            <person name="Weng J.K."/>
            <person name="Lewis S.M."/>
        </authorList>
    </citation>
    <scope>NUCLEOTIDE SEQUENCE</scope>
</reference>
<protein>
    <recommendedName>
        <fullName evidence="3">Ecdysone receptor</fullName>
    </recommendedName>
    <alternativeName>
        <fullName evidence="12">20-hydroxy-ecdysone receptor</fullName>
    </alternativeName>
    <alternativeName>
        <fullName evidence="13">EcRH</fullName>
    </alternativeName>
    <alternativeName>
        <fullName evidence="14">Ecdysteroid receptor</fullName>
    </alternativeName>
    <alternativeName>
        <fullName evidence="15">Nuclear receptor subfamily 1 group H member 1</fullName>
    </alternativeName>
</protein>
<evidence type="ECO:0000256" key="2">
    <source>
        <dbReference type="ARBA" id="ARBA00008092"/>
    </source>
</evidence>
<dbReference type="PANTHER" id="PTHR24082:SF507">
    <property type="entry name" value="BILE ACID RECEPTOR-RELATED"/>
    <property type="match status" value="1"/>
</dbReference>
<evidence type="ECO:0000256" key="17">
    <source>
        <dbReference type="SAM" id="MobiDB-lite"/>
    </source>
</evidence>
<name>A0A1Y1JYY7_PHOPY</name>
<dbReference type="InterPro" id="IPR041889">
    <property type="entry name" value="NR_LBD_EcR"/>
</dbReference>
<dbReference type="EMBL" id="GEZM01101890">
    <property type="protein sequence ID" value="JAV52226.1"/>
    <property type="molecule type" value="Transcribed_RNA"/>
</dbReference>
<dbReference type="InterPro" id="IPR050234">
    <property type="entry name" value="Nuclear_hormone_rcpt_NR1"/>
</dbReference>
<dbReference type="PANTHER" id="PTHR24082">
    <property type="entry name" value="NUCLEAR HORMONE RECEPTOR"/>
    <property type="match status" value="1"/>
</dbReference>
<dbReference type="GO" id="GO:0008270">
    <property type="term" value="F:zinc ion binding"/>
    <property type="evidence" value="ECO:0007669"/>
    <property type="project" value="UniProtKB-KW"/>
</dbReference>
<dbReference type="SUPFAM" id="SSF48508">
    <property type="entry name" value="Nuclear receptor ligand-binding domain"/>
    <property type="match status" value="1"/>
</dbReference>
<evidence type="ECO:0000256" key="8">
    <source>
        <dbReference type="ARBA" id="ARBA00023125"/>
    </source>
</evidence>
<dbReference type="InterPro" id="IPR001723">
    <property type="entry name" value="Nuclear_hrmn_rcpt"/>
</dbReference>
<keyword evidence="10 16" id="KW-0675">Receptor</keyword>
<dbReference type="GO" id="GO:0035076">
    <property type="term" value="P:ecdysone receptor signaling pathway"/>
    <property type="evidence" value="ECO:0007669"/>
    <property type="project" value="InterPro"/>
</dbReference>
<dbReference type="RefSeq" id="XP_031350126.1">
    <property type="nucleotide sequence ID" value="XM_031494266.1"/>
</dbReference>
<dbReference type="GO" id="GO:0045944">
    <property type="term" value="P:positive regulation of transcription by RNA polymerase II"/>
    <property type="evidence" value="ECO:0007669"/>
    <property type="project" value="TreeGrafter"/>
</dbReference>
<dbReference type="PROSITE" id="PS00031">
    <property type="entry name" value="NUCLEAR_REC_DBD_1"/>
    <property type="match status" value="1"/>
</dbReference>
<dbReference type="FunFam" id="1.10.565.10:FF:000030">
    <property type="entry name" value="Ecdysone receptor (Isoform A)"/>
    <property type="match status" value="1"/>
</dbReference>
<dbReference type="GO" id="GO:0000978">
    <property type="term" value="F:RNA polymerase II cis-regulatory region sequence-specific DNA binding"/>
    <property type="evidence" value="ECO:0007669"/>
    <property type="project" value="TreeGrafter"/>
</dbReference>
<evidence type="ECO:0000256" key="16">
    <source>
        <dbReference type="RuleBase" id="RU004334"/>
    </source>
</evidence>
<evidence type="ECO:0000256" key="6">
    <source>
        <dbReference type="ARBA" id="ARBA00022833"/>
    </source>
</evidence>
<organism evidence="20">
    <name type="scientific">Photinus pyralis</name>
    <name type="common">Common eastern firefly</name>
    <name type="synonym">Lampyris pyralis</name>
    <dbReference type="NCBI Taxonomy" id="7054"/>
    <lineage>
        <taxon>Eukaryota</taxon>
        <taxon>Metazoa</taxon>
        <taxon>Ecdysozoa</taxon>
        <taxon>Arthropoda</taxon>
        <taxon>Hexapoda</taxon>
        <taxon>Insecta</taxon>
        <taxon>Pterygota</taxon>
        <taxon>Neoptera</taxon>
        <taxon>Endopterygota</taxon>
        <taxon>Coleoptera</taxon>
        <taxon>Polyphaga</taxon>
        <taxon>Elateriformia</taxon>
        <taxon>Elateroidea</taxon>
        <taxon>Lampyridae</taxon>
        <taxon>Lampyrinae</taxon>
        <taxon>Photinus</taxon>
    </lineage>
</organism>
<dbReference type="PRINTS" id="PR01283">
    <property type="entry name" value="ECDYSTEROIDR"/>
</dbReference>
<comment type="subcellular location">
    <subcellularLocation>
        <location evidence="1 16">Nucleus</location>
    </subcellularLocation>
</comment>
<dbReference type="GO" id="GO:0030154">
    <property type="term" value="P:cell differentiation"/>
    <property type="evidence" value="ECO:0007669"/>
    <property type="project" value="TreeGrafter"/>
</dbReference>
<evidence type="ECO:0000256" key="12">
    <source>
        <dbReference type="ARBA" id="ARBA00029963"/>
    </source>
</evidence>
<dbReference type="SMART" id="SM00399">
    <property type="entry name" value="ZnF_C4"/>
    <property type="match status" value="1"/>
</dbReference>
<feature type="domain" description="Nuclear receptor" evidence="18">
    <location>
        <begin position="140"/>
        <end position="215"/>
    </location>
</feature>
<dbReference type="CTD" id="35540"/>
<evidence type="ECO:0000256" key="14">
    <source>
        <dbReference type="ARBA" id="ARBA00033003"/>
    </source>
</evidence>
<dbReference type="GO" id="GO:0035100">
    <property type="term" value="F:ecdysone binding"/>
    <property type="evidence" value="ECO:0007669"/>
    <property type="project" value="InterPro"/>
</dbReference>
<evidence type="ECO:0000256" key="15">
    <source>
        <dbReference type="ARBA" id="ARBA00033286"/>
    </source>
</evidence>
<feature type="domain" description="NR LBD" evidence="19">
    <location>
        <begin position="270"/>
        <end position="503"/>
    </location>
</feature>
<dbReference type="PRINTS" id="PR00398">
    <property type="entry name" value="STRDHORMONER"/>
</dbReference>
<evidence type="ECO:0000256" key="1">
    <source>
        <dbReference type="ARBA" id="ARBA00004123"/>
    </source>
</evidence>
<proteinExistence type="inferred from homology"/>
<dbReference type="Pfam" id="PF00104">
    <property type="entry name" value="Hormone_recep"/>
    <property type="match status" value="1"/>
</dbReference>
<keyword evidence="11 16" id="KW-0539">Nucleus</keyword>
<evidence type="ECO:0000259" key="18">
    <source>
        <dbReference type="PROSITE" id="PS51030"/>
    </source>
</evidence>
<dbReference type="AlphaFoldDB" id="A0A1Y1JYY7"/>
<dbReference type="GO" id="GO:0004879">
    <property type="term" value="F:nuclear receptor activity"/>
    <property type="evidence" value="ECO:0007669"/>
    <property type="project" value="InterPro"/>
</dbReference>
<keyword evidence="7 16" id="KW-0805">Transcription regulation</keyword>
<dbReference type="Gene3D" id="3.30.50.10">
    <property type="entry name" value="Erythroid Transcription Factor GATA-1, subunit A"/>
    <property type="match status" value="1"/>
</dbReference>
<dbReference type="Pfam" id="PF00105">
    <property type="entry name" value="zf-C4"/>
    <property type="match status" value="1"/>
</dbReference>
<dbReference type="SMART" id="SM00430">
    <property type="entry name" value="HOLI"/>
    <property type="match status" value="1"/>
</dbReference>
<evidence type="ECO:0000256" key="5">
    <source>
        <dbReference type="ARBA" id="ARBA00022771"/>
    </source>
</evidence>
<dbReference type="CDD" id="cd07161">
    <property type="entry name" value="NR_DBD_EcR"/>
    <property type="match status" value="1"/>
</dbReference>
<dbReference type="InterPro" id="IPR000536">
    <property type="entry name" value="Nucl_hrmn_rcpt_lig-bd"/>
</dbReference>
<dbReference type="PROSITE" id="PS51030">
    <property type="entry name" value="NUCLEAR_REC_DBD_2"/>
    <property type="match status" value="1"/>
</dbReference>
<evidence type="ECO:0000256" key="9">
    <source>
        <dbReference type="ARBA" id="ARBA00023163"/>
    </source>
</evidence>
<evidence type="ECO:0000256" key="13">
    <source>
        <dbReference type="ARBA" id="ARBA00030794"/>
    </source>
</evidence>
<dbReference type="PROSITE" id="PS51843">
    <property type="entry name" value="NR_LBD"/>
    <property type="match status" value="1"/>
</dbReference>
<sequence length="505" mass="57667">MKRRWSGLQAVRVTPEESSSEVTSSSAVLVMSPANSLASTDIGDVDLEFWDLDLNAQNHARNLTIVQNCFGIPGQTVIANTHHIKQETSPMSGELQQATNAELFWKFCREDLSPPSSLNGYSVDSCDAKKKKGPTPRQQEELCLVCGDRASGYHYNALTCEGCKGFFRRSITKNAVYQCKYGNNCEIDMYMRRKCQECRLKKCLSVGMRPECVVPEVQCAVKRKEKKAQKEKDKPNSTTNGSPDIIKIEPELMDTEKPLLINGIKPISPEQEELIHRLVYFQNEFEHPSDDDVKRIMNQPVDGEDQCDMRFRHITEITILTVQLIVEFAKRLPGFDKLLREDQIALLKACSSEVMMFRMARRYDAQTDSILFVNNQPYSRDSYTLAGMGETIEDLLHFCRTMYSMKVDNAEYALLTAIVIFSERPSLIEGWKVEKIQEIYLEALKAYVDNRRKPKPSTVFAKLLSVLTELRTLGNQNSEMCFSLKLKNKKLPPFLAEIWDVDMRT</sequence>
<dbReference type="InterPro" id="IPR001628">
    <property type="entry name" value="Znf_hrmn_rcpt"/>
</dbReference>
<evidence type="ECO:0000256" key="3">
    <source>
        <dbReference type="ARBA" id="ARBA00022052"/>
    </source>
</evidence>
<dbReference type="FunFam" id="3.30.50.10:FF:000031">
    <property type="entry name" value="Ecdysone receptor A1"/>
    <property type="match status" value="1"/>
</dbReference>
<dbReference type="Gene3D" id="1.10.565.10">
    <property type="entry name" value="Retinoid X Receptor"/>
    <property type="match status" value="1"/>
</dbReference>
<keyword evidence="8 16" id="KW-0238">DNA-binding</keyword>
<dbReference type="InterPro" id="IPR035500">
    <property type="entry name" value="NHR-like_dom_sf"/>
</dbReference>
<dbReference type="InterPro" id="IPR013088">
    <property type="entry name" value="Znf_NHR/GATA"/>
</dbReference>
<dbReference type="SUPFAM" id="SSF57716">
    <property type="entry name" value="Glucocorticoid receptor-like (DNA-binding domain)"/>
    <property type="match status" value="1"/>
</dbReference>
<keyword evidence="5 16" id="KW-0863">Zinc-finger</keyword>
<evidence type="ECO:0000256" key="7">
    <source>
        <dbReference type="ARBA" id="ARBA00023015"/>
    </source>
</evidence>
<feature type="region of interest" description="Disordered" evidence="17">
    <location>
        <begin position="224"/>
        <end position="245"/>
    </location>
</feature>
<evidence type="ECO:0000313" key="20">
    <source>
        <dbReference type="EMBL" id="JAV52226.1"/>
    </source>
</evidence>
<comment type="similarity">
    <text evidence="2">Belongs to the nuclear hormone receptor family. NR1 subfamily.</text>
</comment>
<evidence type="ECO:0000259" key="19">
    <source>
        <dbReference type="PROSITE" id="PS51843"/>
    </source>
</evidence>
<dbReference type="GeneID" id="116175901"/>
<keyword evidence="4 16" id="KW-0479">Metal-binding</keyword>
<evidence type="ECO:0000256" key="10">
    <source>
        <dbReference type="ARBA" id="ARBA00023170"/>
    </source>
</evidence>
<keyword evidence="9 16" id="KW-0804">Transcription</keyword>
<dbReference type="GO" id="GO:0090575">
    <property type="term" value="C:RNA polymerase II transcription regulator complex"/>
    <property type="evidence" value="ECO:0007669"/>
    <property type="project" value="TreeGrafter"/>
</dbReference>
<evidence type="ECO:0000256" key="4">
    <source>
        <dbReference type="ARBA" id="ARBA00022723"/>
    </source>
</evidence>